<dbReference type="InterPro" id="IPR016187">
    <property type="entry name" value="CTDL_fold"/>
</dbReference>
<evidence type="ECO:0000313" key="5">
    <source>
        <dbReference type="Proteomes" id="UP000265120"/>
    </source>
</evidence>
<dbReference type="PANTHER" id="PTHR45710:SF26">
    <property type="entry name" value="RH26557P"/>
    <property type="match status" value="1"/>
</dbReference>
<reference evidence="4 5" key="1">
    <citation type="journal article" date="2014" name="Nat. Genet.">
        <title>Whole-genome sequence of a flatfish provides insights into ZW sex chromosome evolution and adaptation to a benthic lifestyle.</title>
        <authorList>
            <person name="Chen S."/>
            <person name="Zhang G."/>
            <person name="Shao C."/>
            <person name="Huang Q."/>
            <person name="Liu G."/>
            <person name="Zhang P."/>
            <person name="Song W."/>
            <person name="An N."/>
            <person name="Chalopin D."/>
            <person name="Volff J.N."/>
            <person name="Hong Y."/>
            <person name="Li Q."/>
            <person name="Sha Z."/>
            <person name="Zhou H."/>
            <person name="Xie M."/>
            <person name="Yu Q."/>
            <person name="Liu Y."/>
            <person name="Xiang H."/>
            <person name="Wang N."/>
            <person name="Wu K."/>
            <person name="Yang C."/>
            <person name="Zhou Q."/>
            <person name="Liao X."/>
            <person name="Yang L."/>
            <person name="Hu Q."/>
            <person name="Zhang J."/>
            <person name="Meng L."/>
            <person name="Jin L."/>
            <person name="Tian Y."/>
            <person name="Lian J."/>
            <person name="Yang J."/>
            <person name="Miao G."/>
            <person name="Liu S."/>
            <person name="Liang Z."/>
            <person name="Yan F."/>
            <person name="Li Y."/>
            <person name="Sun B."/>
            <person name="Zhang H."/>
            <person name="Zhang J."/>
            <person name="Zhu Y."/>
            <person name="Du M."/>
            <person name="Zhao Y."/>
            <person name="Schartl M."/>
            <person name="Tang Q."/>
            <person name="Wang J."/>
        </authorList>
    </citation>
    <scope>NUCLEOTIDE SEQUENCE</scope>
</reference>
<dbReference type="OrthoDB" id="538816at2759"/>
<dbReference type="Pfam" id="PF00059">
    <property type="entry name" value="Lectin_C"/>
    <property type="match status" value="1"/>
</dbReference>
<dbReference type="InParanoid" id="A0A3P8UC58"/>
<evidence type="ECO:0000256" key="1">
    <source>
        <dbReference type="ARBA" id="ARBA00004401"/>
    </source>
</evidence>
<dbReference type="InterPro" id="IPR050828">
    <property type="entry name" value="C-type_lectin/matrix_domain"/>
</dbReference>
<feature type="domain" description="C-type lectin" evidence="3">
    <location>
        <begin position="158"/>
        <end position="284"/>
    </location>
</feature>
<evidence type="ECO:0000256" key="2">
    <source>
        <dbReference type="SAM" id="Phobius"/>
    </source>
</evidence>
<comment type="subcellular location">
    <subcellularLocation>
        <location evidence="1">Cell membrane</location>
        <topology evidence="1">Single-pass type II membrane protein</topology>
    </subcellularLocation>
</comment>
<dbReference type="InterPro" id="IPR001304">
    <property type="entry name" value="C-type_lectin-like"/>
</dbReference>
<proteinExistence type="predicted"/>
<dbReference type="Proteomes" id="UP000265120">
    <property type="component" value="Chromosome 1"/>
</dbReference>
<dbReference type="SMART" id="SM00034">
    <property type="entry name" value="CLECT"/>
    <property type="match status" value="1"/>
</dbReference>
<dbReference type="AlphaFoldDB" id="A0A3P8UC58"/>
<reference evidence="4" key="3">
    <citation type="submission" date="2025-09" db="UniProtKB">
        <authorList>
            <consortium name="Ensembl"/>
        </authorList>
    </citation>
    <scope>IDENTIFICATION</scope>
</reference>
<evidence type="ECO:0000259" key="3">
    <source>
        <dbReference type="PROSITE" id="PS50041"/>
    </source>
</evidence>
<name>A0A3P8UC58_CYNSE</name>
<protein>
    <submittedName>
        <fullName evidence="4">Killer cell lectin-like receptor subfamily B member 1A</fullName>
    </submittedName>
</protein>
<organism evidence="4 5">
    <name type="scientific">Cynoglossus semilaevis</name>
    <name type="common">Tongue sole</name>
    <dbReference type="NCBI Taxonomy" id="244447"/>
    <lineage>
        <taxon>Eukaryota</taxon>
        <taxon>Metazoa</taxon>
        <taxon>Chordata</taxon>
        <taxon>Craniata</taxon>
        <taxon>Vertebrata</taxon>
        <taxon>Euteleostomi</taxon>
        <taxon>Actinopterygii</taxon>
        <taxon>Neopterygii</taxon>
        <taxon>Teleostei</taxon>
        <taxon>Neoteleostei</taxon>
        <taxon>Acanthomorphata</taxon>
        <taxon>Carangaria</taxon>
        <taxon>Pleuronectiformes</taxon>
        <taxon>Pleuronectoidei</taxon>
        <taxon>Cynoglossidae</taxon>
        <taxon>Cynoglossinae</taxon>
        <taxon>Cynoglossus</taxon>
    </lineage>
</organism>
<dbReference type="GeneID" id="103398951"/>
<dbReference type="Ensembl" id="ENSCSET00000000846.1">
    <property type="protein sequence ID" value="ENSCSEP00000000818.1"/>
    <property type="gene ID" value="ENSCSEG00000000586.1"/>
</dbReference>
<keyword evidence="2" id="KW-0812">Transmembrane</keyword>
<dbReference type="RefSeq" id="XP_008335964.1">
    <property type="nucleotide sequence ID" value="XM_008337742.3"/>
</dbReference>
<keyword evidence="5" id="KW-1185">Reference proteome</keyword>
<keyword evidence="2" id="KW-1133">Transmembrane helix</keyword>
<dbReference type="KEGG" id="csem:103398951"/>
<feature type="transmembrane region" description="Helical" evidence="2">
    <location>
        <begin position="38"/>
        <end position="58"/>
    </location>
</feature>
<dbReference type="Gene3D" id="3.10.100.10">
    <property type="entry name" value="Mannose-Binding Protein A, subunit A"/>
    <property type="match status" value="1"/>
</dbReference>
<dbReference type="GO" id="GO:0005886">
    <property type="term" value="C:plasma membrane"/>
    <property type="evidence" value="ECO:0007669"/>
    <property type="project" value="UniProtKB-SubCell"/>
</dbReference>
<dbReference type="SUPFAM" id="SSF56436">
    <property type="entry name" value="C-type lectin-like"/>
    <property type="match status" value="1"/>
</dbReference>
<dbReference type="InterPro" id="IPR016186">
    <property type="entry name" value="C-type_lectin-like/link_sf"/>
</dbReference>
<evidence type="ECO:0000313" key="4">
    <source>
        <dbReference type="Ensembl" id="ENSCSEP00000000818.1"/>
    </source>
</evidence>
<dbReference type="GeneTree" id="ENSGT00940000174567"/>
<keyword evidence="2" id="KW-0472">Membrane</keyword>
<dbReference type="PROSITE" id="PS50041">
    <property type="entry name" value="C_TYPE_LECTIN_2"/>
    <property type="match status" value="1"/>
</dbReference>
<dbReference type="PANTHER" id="PTHR45710">
    <property type="entry name" value="C-TYPE LECTIN DOMAIN-CONTAINING PROTEIN 180"/>
    <property type="match status" value="1"/>
</dbReference>
<sequence length="302" mass="34786">MSSEENNGHRNTVGQIRLSLRGLFKKDSGSTCPTHRQVLLGLALLNVTLLVAAVVTGIKCAKAKDLQIPEVHSVLMVELNYYRNHSNYIGAKQKAQEALVNQRTDHLQLKLQLKQKKTFIDGLLGQIESLQVEKSNLKYKHAHLDENCGRCSKDWILFNSSCYYISHRVNDHKKNWPDSRADCIRRGSDLLIIDYQDEQMLLNENLERFVTTGTVPLTQIGFWIGLSYKERQETWTWVNNVTEVKNLNWKNRHAALNDNHNGSCAAYYFGANLELWRPVSCQNQQLNWICEQEPKRLFSVDT</sequence>
<reference evidence="4" key="2">
    <citation type="submission" date="2025-08" db="UniProtKB">
        <authorList>
            <consortium name="Ensembl"/>
        </authorList>
    </citation>
    <scope>IDENTIFICATION</scope>
</reference>
<accession>A0A3P8UC58</accession>